<dbReference type="GO" id="GO:0006406">
    <property type="term" value="P:mRNA export from nucleus"/>
    <property type="evidence" value="ECO:0007669"/>
    <property type="project" value="TreeGrafter"/>
</dbReference>
<comment type="caution">
    <text evidence="6">The sequence shown here is derived from an EMBL/GenBank/DDBJ whole genome shotgun (WGS) entry which is preliminary data.</text>
</comment>
<evidence type="ECO:0000256" key="3">
    <source>
        <dbReference type="ARBA" id="ARBA00023242"/>
    </source>
</evidence>
<protein>
    <submittedName>
        <fullName evidence="6">THO complex subunit 5-like</fullName>
    </submittedName>
</protein>
<dbReference type="PANTHER" id="PTHR13375">
    <property type="entry name" value="FMS INTERACTING PROTEIN"/>
    <property type="match status" value="1"/>
</dbReference>
<dbReference type="AlphaFoldDB" id="A0A210Q6D9"/>
<dbReference type="Pfam" id="PF09766">
    <property type="entry name" value="FmiP_Thoc5"/>
    <property type="match status" value="1"/>
</dbReference>
<dbReference type="STRING" id="6573.A0A210Q6D9"/>
<feature type="compositionally biased region" description="Acidic residues" evidence="5">
    <location>
        <begin position="295"/>
        <end position="306"/>
    </location>
</feature>
<evidence type="ECO:0000256" key="5">
    <source>
        <dbReference type="SAM" id="MobiDB-lite"/>
    </source>
</evidence>
<evidence type="ECO:0000256" key="4">
    <source>
        <dbReference type="SAM" id="Coils"/>
    </source>
</evidence>
<dbReference type="EMBL" id="NEDP02004827">
    <property type="protein sequence ID" value="OWF44303.1"/>
    <property type="molecule type" value="Genomic_DNA"/>
</dbReference>
<reference evidence="6 7" key="1">
    <citation type="journal article" date="2017" name="Nat. Ecol. Evol.">
        <title>Scallop genome provides insights into evolution of bilaterian karyotype and development.</title>
        <authorList>
            <person name="Wang S."/>
            <person name="Zhang J."/>
            <person name="Jiao W."/>
            <person name="Li J."/>
            <person name="Xun X."/>
            <person name="Sun Y."/>
            <person name="Guo X."/>
            <person name="Huan P."/>
            <person name="Dong B."/>
            <person name="Zhang L."/>
            <person name="Hu X."/>
            <person name="Sun X."/>
            <person name="Wang J."/>
            <person name="Zhao C."/>
            <person name="Wang Y."/>
            <person name="Wang D."/>
            <person name="Huang X."/>
            <person name="Wang R."/>
            <person name="Lv J."/>
            <person name="Li Y."/>
            <person name="Zhang Z."/>
            <person name="Liu B."/>
            <person name="Lu W."/>
            <person name="Hui Y."/>
            <person name="Liang J."/>
            <person name="Zhou Z."/>
            <person name="Hou R."/>
            <person name="Li X."/>
            <person name="Liu Y."/>
            <person name="Li H."/>
            <person name="Ning X."/>
            <person name="Lin Y."/>
            <person name="Zhao L."/>
            <person name="Xing Q."/>
            <person name="Dou J."/>
            <person name="Li Y."/>
            <person name="Mao J."/>
            <person name="Guo H."/>
            <person name="Dou H."/>
            <person name="Li T."/>
            <person name="Mu C."/>
            <person name="Jiang W."/>
            <person name="Fu Q."/>
            <person name="Fu X."/>
            <person name="Miao Y."/>
            <person name="Liu J."/>
            <person name="Yu Q."/>
            <person name="Li R."/>
            <person name="Liao H."/>
            <person name="Li X."/>
            <person name="Kong Y."/>
            <person name="Jiang Z."/>
            <person name="Chourrout D."/>
            <person name="Li R."/>
            <person name="Bao Z."/>
        </authorList>
    </citation>
    <scope>NUCLEOTIDE SEQUENCE [LARGE SCALE GENOMIC DNA]</scope>
    <source>
        <strain evidence="6 7">PY_sf001</strain>
    </source>
</reference>
<keyword evidence="3" id="KW-0539">Nucleus</keyword>
<keyword evidence="4" id="KW-0175">Coiled coil</keyword>
<sequence>MFEKISRAEENISYQALLESKSGLFYAEEEEVDSHDPQNDLTTFGKTCEEIRTAMTEIRKLKEKKGKDNSEEIEEKKINATLQFVVLKKLNRLAHVRCKKVRDATSEAKQRIDQYHLQLQNLLYETMHLEKEITRCLEFKSKDEEIELVSTTEFYKEAPKDISRPEVTQSDSHQRTLARLDWELEQRKGLDQKLKEAKDNKEKLEQEIKTKQEYLENLQPKLNTILQSTKPVQEYLGMPFDQIREQHQTACHLPHPLYVLYMQSSAYKQACDKHLEVRIDGDLQAAKSIKSSVTEIDEDSDSDQEDQEKPSSKRRRKTSDSRVSDRKNRALQRHPLSVVMEIKCRDGGCLHLTFHYQMSLEIITVNTKFQSGPDNVTASISGGDLLSAESVLNDIYPGDHGNTTPNPANQYELRRLGLRDFTYYIPELGRPYLWAQWLGGLQFLDHDSPLKAQSSISSAHMQQTVRLLRRRIRSRTSLLQQLASLERGSVQVIREYLPLFPAKMVAHLVSWKRSTYEDFSVLPHSRPAITAGLAGESDLYFTAIVERCSAKMTVQVVLTANYPEVVPWFVVSVHWQTNRTALNDSHIQAMEEEVNLHYHELMKEKSHDQILSNQMQRLMMCFDIYLETEAQNMESEGPMEISKEKVFTRVTRGPNRTKPYMFSPEVGIFTHR</sequence>
<dbReference type="OrthoDB" id="20582at2759"/>
<evidence type="ECO:0000313" key="7">
    <source>
        <dbReference type="Proteomes" id="UP000242188"/>
    </source>
</evidence>
<feature type="region of interest" description="Disordered" evidence="5">
    <location>
        <begin position="290"/>
        <end position="330"/>
    </location>
</feature>
<comment type="similarity">
    <text evidence="2">Belongs to the THOC5 family.</text>
</comment>
<organism evidence="6 7">
    <name type="scientific">Mizuhopecten yessoensis</name>
    <name type="common">Japanese scallop</name>
    <name type="synonym">Patinopecten yessoensis</name>
    <dbReference type="NCBI Taxonomy" id="6573"/>
    <lineage>
        <taxon>Eukaryota</taxon>
        <taxon>Metazoa</taxon>
        <taxon>Spiralia</taxon>
        <taxon>Lophotrochozoa</taxon>
        <taxon>Mollusca</taxon>
        <taxon>Bivalvia</taxon>
        <taxon>Autobranchia</taxon>
        <taxon>Pteriomorphia</taxon>
        <taxon>Pectinida</taxon>
        <taxon>Pectinoidea</taxon>
        <taxon>Pectinidae</taxon>
        <taxon>Mizuhopecten</taxon>
    </lineage>
</organism>
<accession>A0A210Q6D9</accession>
<dbReference type="PANTHER" id="PTHR13375:SF3">
    <property type="entry name" value="THO COMPLEX SUBUNIT 5 HOMOLOG"/>
    <property type="match status" value="1"/>
</dbReference>
<dbReference type="GO" id="GO:0003729">
    <property type="term" value="F:mRNA binding"/>
    <property type="evidence" value="ECO:0007669"/>
    <property type="project" value="TreeGrafter"/>
</dbReference>
<keyword evidence="7" id="KW-1185">Reference proteome</keyword>
<dbReference type="Proteomes" id="UP000242188">
    <property type="component" value="Unassembled WGS sequence"/>
</dbReference>
<evidence type="ECO:0000313" key="6">
    <source>
        <dbReference type="EMBL" id="OWF44303.1"/>
    </source>
</evidence>
<proteinExistence type="inferred from homology"/>
<evidence type="ECO:0000256" key="1">
    <source>
        <dbReference type="ARBA" id="ARBA00004123"/>
    </source>
</evidence>
<dbReference type="InterPro" id="IPR019163">
    <property type="entry name" value="THO_Thoc5"/>
</dbReference>
<name>A0A210Q6D9_MIZYE</name>
<feature type="coiled-coil region" evidence="4">
    <location>
        <begin position="180"/>
        <end position="221"/>
    </location>
</feature>
<feature type="compositionally biased region" description="Basic and acidic residues" evidence="5">
    <location>
        <begin position="318"/>
        <end position="328"/>
    </location>
</feature>
<gene>
    <name evidence="6" type="ORF">KP79_PYT15836</name>
</gene>
<dbReference type="GO" id="GO:0000445">
    <property type="term" value="C:THO complex part of transcription export complex"/>
    <property type="evidence" value="ECO:0007669"/>
    <property type="project" value="TreeGrafter"/>
</dbReference>
<comment type="subcellular location">
    <subcellularLocation>
        <location evidence="1">Nucleus</location>
    </subcellularLocation>
</comment>
<evidence type="ECO:0000256" key="2">
    <source>
        <dbReference type="ARBA" id="ARBA00008044"/>
    </source>
</evidence>